<organism evidence="3 4">
    <name type="scientific">Actinomadura gamaensis</name>
    <dbReference type="NCBI Taxonomy" id="1763541"/>
    <lineage>
        <taxon>Bacteria</taxon>
        <taxon>Bacillati</taxon>
        <taxon>Actinomycetota</taxon>
        <taxon>Actinomycetes</taxon>
        <taxon>Streptosporangiales</taxon>
        <taxon>Thermomonosporaceae</taxon>
        <taxon>Actinomadura</taxon>
    </lineage>
</organism>
<keyword evidence="3" id="KW-0378">Hydrolase</keyword>
<proteinExistence type="predicted"/>
<accession>A0ABV9U7D7</accession>
<dbReference type="GO" id="GO:0016787">
    <property type="term" value="F:hydrolase activity"/>
    <property type="evidence" value="ECO:0007669"/>
    <property type="project" value="UniProtKB-KW"/>
</dbReference>
<name>A0ABV9U7D7_9ACTN</name>
<dbReference type="InterPro" id="IPR012338">
    <property type="entry name" value="Beta-lactam/transpept-like"/>
</dbReference>
<dbReference type="PANTHER" id="PTHR43283:SF7">
    <property type="entry name" value="BETA-LACTAMASE-RELATED DOMAIN-CONTAINING PROTEIN"/>
    <property type="match status" value="1"/>
</dbReference>
<evidence type="ECO:0000256" key="1">
    <source>
        <dbReference type="SAM" id="SignalP"/>
    </source>
</evidence>
<feature type="signal peptide" evidence="1">
    <location>
        <begin position="1"/>
        <end position="21"/>
    </location>
</feature>
<dbReference type="EMBL" id="JBHSIT010000009">
    <property type="protein sequence ID" value="MFC4911505.1"/>
    <property type="molecule type" value="Genomic_DNA"/>
</dbReference>
<dbReference type="InterPro" id="IPR001466">
    <property type="entry name" value="Beta-lactam-related"/>
</dbReference>
<feature type="domain" description="Beta-lactamase-related" evidence="2">
    <location>
        <begin position="93"/>
        <end position="348"/>
    </location>
</feature>
<evidence type="ECO:0000313" key="3">
    <source>
        <dbReference type="EMBL" id="MFC4911505.1"/>
    </source>
</evidence>
<dbReference type="Proteomes" id="UP001595872">
    <property type="component" value="Unassembled WGS sequence"/>
</dbReference>
<comment type="caution">
    <text evidence="3">The sequence shown here is derived from an EMBL/GenBank/DDBJ whole genome shotgun (WGS) entry which is preliminary data.</text>
</comment>
<dbReference type="PANTHER" id="PTHR43283">
    <property type="entry name" value="BETA-LACTAMASE-RELATED"/>
    <property type="match status" value="1"/>
</dbReference>
<dbReference type="Pfam" id="PF00144">
    <property type="entry name" value="Beta-lactamase"/>
    <property type="match status" value="1"/>
</dbReference>
<evidence type="ECO:0000313" key="4">
    <source>
        <dbReference type="Proteomes" id="UP001595872"/>
    </source>
</evidence>
<evidence type="ECO:0000259" key="2">
    <source>
        <dbReference type="Pfam" id="PF00144"/>
    </source>
</evidence>
<feature type="chain" id="PRO_5046989409" evidence="1">
    <location>
        <begin position="22"/>
        <end position="373"/>
    </location>
</feature>
<sequence>MRRRRMLSLATASVLSAAALAVPSAPARADAAPPGPPAVPDIMSILPGFDPLKPSGDPVRLVDAQRDLHVTYQSGGQTKTLNDYLSSSGTQGFLVLDGDKVVTEWYAPGYSKDSRFQSWSMAKSFTGDAVGIALSEGKIHSLDDTVARYIPELVNADYGKVTLYNLLRMSSGIDWNETTDDIAMHPAFSLGLATPVQWAAGRHTGWPQGSKFNYTSLNSAVLAQVVANAYGIPFSKFLQDRIWEPTGMADTDYVGTDSHGHALGYCCIYSTDRDFARFGKMMLDGGRVAGRTVVPASWVDAVHKPSGVSPSYGLHWWIDGNDGYYASGLGGQLIYVDPVRHVVIVRSTLFSVNDADTFPALHAVAKAVADQRG</sequence>
<dbReference type="EC" id="3.-.-.-" evidence="3"/>
<dbReference type="InterPro" id="IPR006311">
    <property type="entry name" value="TAT_signal"/>
</dbReference>
<protein>
    <submittedName>
        <fullName evidence="3">Serine hydrolase domain-containing protein</fullName>
        <ecNumber evidence="3">3.-.-.-</ecNumber>
    </submittedName>
</protein>
<dbReference type="SUPFAM" id="SSF56601">
    <property type="entry name" value="beta-lactamase/transpeptidase-like"/>
    <property type="match status" value="1"/>
</dbReference>
<dbReference type="Gene3D" id="3.40.710.10">
    <property type="entry name" value="DD-peptidase/beta-lactamase superfamily"/>
    <property type="match status" value="1"/>
</dbReference>
<dbReference type="RefSeq" id="WP_378260474.1">
    <property type="nucleotide sequence ID" value="NZ_JBHSIT010000009.1"/>
</dbReference>
<keyword evidence="1" id="KW-0732">Signal</keyword>
<gene>
    <name evidence="3" type="ORF">ACFPCY_29675</name>
</gene>
<dbReference type="PROSITE" id="PS51318">
    <property type="entry name" value="TAT"/>
    <property type="match status" value="1"/>
</dbReference>
<dbReference type="InterPro" id="IPR050789">
    <property type="entry name" value="Diverse_Enzym_Activities"/>
</dbReference>
<keyword evidence="4" id="KW-1185">Reference proteome</keyword>
<reference evidence="4" key="1">
    <citation type="journal article" date="2019" name="Int. J. Syst. Evol. Microbiol.">
        <title>The Global Catalogue of Microorganisms (GCM) 10K type strain sequencing project: providing services to taxonomists for standard genome sequencing and annotation.</title>
        <authorList>
            <consortium name="The Broad Institute Genomics Platform"/>
            <consortium name="The Broad Institute Genome Sequencing Center for Infectious Disease"/>
            <person name="Wu L."/>
            <person name="Ma J."/>
        </authorList>
    </citation>
    <scope>NUCLEOTIDE SEQUENCE [LARGE SCALE GENOMIC DNA]</scope>
    <source>
        <strain evidence="4">KLKA75</strain>
    </source>
</reference>